<dbReference type="Proteomes" id="UP001518140">
    <property type="component" value="Unassembled WGS sequence"/>
</dbReference>
<evidence type="ECO:0000256" key="1">
    <source>
        <dbReference type="SAM" id="SignalP"/>
    </source>
</evidence>
<gene>
    <name evidence="2" type="ORF">G6048_18810</name>
</gene>
<sequence length="42" mass="4246">MRRTIAMRTGLATLLLLGTWAGAGALPASATDATPGTDTTRS</sequence>
<feature type="non-terminal residue" evidence="2">
    <location>
        <position position="42"/>
    </location>
</feature>
<keyword evidence="1" id="KW-0732">Signal</keyword>
<feature type="signal peptide" evidence="1">
    <location>
        <begin position="1"/>
        <end position="23"/>
    </location>
</feature>
<dbReference type="EMBL" id="JAAKZX010000053">
    <property type="protein sequence ID" value="NGO44123.1"/>
    <property type="molecule type" value="Genomic_DNA"/>
</dbReference>
<feature type="chain" id="PRO_5046953923" evidence="1">
    <location>
        <begin position="24"/>
        <end position="42"/>
    </location>
</feature>
<proteinExistence type="predicted"/>
<accession>A0ABX0DV25</accession>
<organism evidence="2 3">
    <name type="scientific">Streptomyces ureilyticus</name>
    <dbReference type="NCBI Taxonomy" id="1775131"/>
    <lineage>
        <taxon>Bacteria</taxon>
        <taxon>Bacillati</taxon>
        <taxon>Actinomycetota</taxon>
        <taxon>Actinomycetes</taxon>
        <taxon>Kitasatosporales</taxon>
        <taxon>Streptomycetaceae</taxon>
        <taxon>Streptomyces</taxon>
    </lineage>
</organism>
<reference evidence="2 3" key="1">
    <citation type="submission" date="2020-02" db="EMBL/GenBank/DDBJ databases">
        <title>Whole-genome analyses of novel actinobacteria.</title>
        <authorList>
            <person name="Sahin N."/>
            <person name="Tokatli A."/>
        </authorList>
    </citation>
    <scope>NUCLEOTIDE SEQUENCE [LARGE SCALE GENOMIC DNA]</scope>
    <source>
        <strain evidence="2 3">YC419</strain>
    </source>
</reference>
<evidence type="ECO:0000313" key="3">
    <source>
        <dbReference type="Proteomes" id="UP001518140"/>
    </source>
</evidence>
<evidence type="ECO:0000313" key="2">
    <source>
        <dbReference type="EMBL" id="NGO44123.1"/>
    </source>
</evidence>
<name>A0ABX0DV25_9ACTN</name>
<keyword evidence="3" id="KW-1185">Reference proteome</keyword>
<protein>
    <submittedName>
        <fullName evidence="2">S1 family peptidase</fullName>
    </submittedName>
</protein>
<comment type="caution">
    <text evidence="2">The sequence shown here is derived from an EMBL/GenBank/DDBJ whole genome shotgun (WGS) entry which is preliminary data.</text>
</comment>